<comment type="subcellular location">
    <subcellularLocation>
        <location evidence="1">Golgi apparatus membrane</location>
        <topology evidence="1">Single-pass type II membrane protein</topology>
    </subcellularLocation>
    <subcellularLocation>
        <location evidence="12">Golgi apparatus</location>
        <location evidence="12">Golgi stack membrane</location>
        <topology evidence="12">Single-pass type II membrane protein</topology>
    </subcellularLocation>
</comment>
<keyword evidence="10" id="KW-0472">Membrane</keyword>
<evidence type="ECO:0000259" key="13">
    <source>
        <dbReference type="Pfam" id="PF00852"/>
    </source>
</evidence>
<keyword evidence="9 12" id="KW-0333">Golgi apparatus</keyword>
<dbReference type="FunFam" id="3.40.50.11660:FF:000002">
    <property type="entry name" value="Alpha-(1,3)-fucosyltransferase"/>
    <property type="match status" value="1"/>
</dbReference>
<dbReference type="Proteomes" id="UP000663828">
    <property type="component" value="Unassembled WGS sequence"/>
</dbReference>
<keyword evidence="8" id="KW-1133">Transmembrane helix</keyword>
<evidence type="ECO:0000256" key="12">
    <source>
        <dbReference type="RuleBase" id="RU003832"/>
    </source>
</evidence>
<evidence type="ECO:0000313" key="18">
    <source>
        <dbReference type="Proteomes" id="UP000663852"/>
    </source>
</evidence>
<evidence type="ECO:0000256" key="3">
    <source>
        <dbReference type="ARBA" id="ARBA00008919"/>
    </source>
</evidence>
<dbReference type="EC" id="2.4.1.-" evidence="12"/>
<organism evidence="16 18">
    <name type="scientific">Adineta ricciae</name>
    <name type="common">Rotifer</name>
    <dbReference type="NCBI Taxonomy" id="249248"/>
    <lineage>
        <taxon>Eukaryota</taxon>
        <taxon>Metazoa</taxon>
        <taxon>Spiralia</taxon>
        <taxon>Gnathifera</taxon>
        <taxon>Rotifera</taxon>
        <taxon>Eurotatoria</taxon>
        <taxon>Bdelloidea</taxon>
        <taxon>Adinetida</taxon>
        <taxon>Adinetidae</taxon>
        <taxon>Adineta</taxon>
    </lineage>
</organism>
<evidence type="ECO:0000256" key="6">
    <source>
        <dbReference type="ARBA" id="ARBA00022692"/>
    </source>
</evidence>
<dbReference type="InterPro" id="IPR031481">
    <property type="entry name" value="Glyco_tran_10_N"/>
</dbReference>
<evidence type="ECO:0000259" key="14">
    <source>
        <dbReference type="Pfam" id="PF17039"/>
    </source>
</evidence>
<feature type="domain" description="Fucosyltransferase N-terminal" evidence="14">
    <location>
        <begin position="87"/>
        <end position="204"/>
    </location>
</feature>
<proteinExistence type="inferred from homology"/>
<evidence type="ECO:0000256" key="8">
    <source>
        <dbReference type="ARBA" id="ARBA00022989"/>
    </source>
</evidence>
<dbReference type="EMBL" id="CAJNOJ010000013">
    <property type="protein sequence ID" value="CAF0801574.1"/>
    <property type="molecule type" value="Genomic_DNA"/>
</dbReference>
<dbReference type="Proteomes" id="UP000663852">
    <property type="component" value="Unassembled WGS sequence"/>
</dbReference>
<evidence type="ECO:0000256" key="1">
    <source>
        <dbReference type="ARBA" id="ARBA00004323"/>
    </source>
</evidence>
<evidence type="ECO:0000313" key="15">
    <source>
        <dbReference type="EMBL" id="CAF0749638.1"/>
    </source>
</evidence>
<protein>
    <recommendedName>
        <fullName evidence="12">Fucosyltransferase</fullName>
        <ecNumber evidence="12">2.4.1.-</ecNumber>
    </recommendedName>
</protein>
<keyword evidence="5 12" id="KW-0808">Transferase</keyword>
<evidence type="ECO:0000313" key="17">
    <source>
        <dbReference type="Proteomes" id="UP000663828"/>
    </source>
</evidence>
<dbReference type="Pfam" id="PF17039">
    <property type="entry name" value="Glyco_tran_10_N"/>
    <property type="match status" value="1"/>
</dbReference>
<comment type="similarity">
    <text evidence="3 12">Belongs to the glycosyltransferase 10 family.</text>
</comment>
<feature type="domain" description="Fucosyltransferase C-terminal" evidence="13">
    <location>
        <begin position="239"/>
        <end position="416"/>
    </location>
</feature>
<keyword evidence="7" id="KW-0735">Signal-anchor</keyword>
<evidence type="ECO:0000256" key="10">
    <source>
        <dbReference type="ARBA" id="ARBA00023136"/>
    </source>
</evidence>
<evidence type="ECO:0000256" key="9">
    <source>
        <dbReference type="ARBA" id="ARBA00023034"/>
    </source>
</evidence>
<evidence type="ECO:0000256" key="7">
    <source>
        <dbReference type="ARBA" id="ARBA00022968"/>
    </source>
</evidence>
<dbReference type="GO" id="GO:0008417">
    <property type="term" value="F:fucosyltransferase activity"/>
    <property type="evidence" value="ECO:0007669"/>
    <property type="project" value="InterPro"/>
</dbReference>
<dbReference type="InterPro" id="IPR038577">
    <property type="entry name" value="GT10-like_C_sf"/>
</dbReference>
<keyword evidence="4 12" id="KW-0328">Glycosyltransferase</keyword>
<dbReference type="PANTHER" id="PTHR48438:SF1">
    <property type="entry name" value="ALPHA-(1,3)-FUCOSYLTRANSFERASE C-RELATED"/>
    <property type="match status" value="1"/>
</dbReference>
<evidence type="ECO:0000313" key="16">
    <source>
        <dbReference type="EMBL" id="CAF0801574.1"/>
    </source>
</evidence>
<dbReference type="SUPFAM" id="SSF53756">
    <property type="entry name" value="UDP-Glycosyltransferase/glycogen phosphorylase"/>
    <property type="match status" value="1"/>
</dbReference>
<keyword evidence="6 12" id="KW-0812">Transmembrane</keyword>
<dbReference type="GO" id="GO:0032580">
    <property type="term" value="C:Golgi cisterna membrane"/>
    <property type="evidence" value="ECO:0007669"/>
    <property type="project" value="UniProtKB-SubCell"/>
</dbReference>
<dbReference type="PANTHER" id="PTHR48438">
    <property type="entry name" value="ALPHA-(1,3)-FUCOSYLTRANSFERASE C-RELATED"/>
    <property type="match status" value="1"/>
</dbReference>
<keyword evidence="11" id="KW-0325">Glycoprotein</keyword>
<accession>A0A813SSA2</accession>
<dbReference type="InterPro" id="IPR055270">
    <property type="entry name" value="Glyco_tran_10_C"/>
</dbReference>
<comment type="pathway">
    <text evidence="2">Protein modification; protein glycosylation.</text>
</comment>
<dbReference type="EMBL" id="CAJNOR010000009">
    <property type="protein sequence ID" value="CAF0749638.1"/>
    <property type="molecule type" value="Genomic_DNA"/>
</dbReference>
<dbReference type="AlphaFoldDB" id="A0A813SSA2"/>
<dbReference type="OrthoDB" id="427096at2759"/>
<dbReference type="Gene3D" id="3.40.50.11660">
    <property type="entry name" value="Glycosyl transferase family 10, C-terminal domain"/>
    <property type="match status" value="1"/>
</dbReference>
<gene>
    <name evidence="16" type="ORF">EDS130_LOCUS4880</name>
    <name evidence="15" type="ORF">XAT740_LOCUS350</name>
</gene>
<comment type="caution">
    <text evidence="16">The sequence shown here is derived from an EMBL/GenBank/DDBJ whole genome shotgun (WGS) entry which is preliminary data.</text>
</comment>
<reference evidence="16" key="1">
    <citation type="submission" date="2021-02" db="EMBL/GenBank/DDBJ databases">
        <authorList>
            <person name="Nowell W R."/>
        </authorList>
    </citation>
    <scope>NUCLEOTIDE SEQUENCE</scope>
</reference>
<evidence type="ECO:0000256" key="4">
    <source>
        <dbReference type="ARBA" id="ARBA00022676"/>
    </source>
</evidence>
<dbReference type="InterPro" id="IPR001503">
    <property type="entry name" value="Glyco_trans_10"/>
</dbReference>
<sequence>MNFLRNLHYFMSKCLLIFLTFTCGVLYFTSVALPNNSGNYVNHSNAGFNNQLLATYQIESTHFFPHLPIQIYTTNRQKFLQLKNPRKQIILLANSFFGDPQWEISSLKNRTNSGNMSEILCAFLNNHCEITNDMDRFHEADAVVYHAADMINRSDDKLRTRRQSQRFVFALWESPKHHHIYDSYNNFFNWSMTYRLDSHIVTPYYTQYGYRSKDYQLPIEEKFDSRPKSVLFKNINPTQKLGTAAALISNCDVTTNKRLELIKDLEKYIDVTIYGRCGQPCPNSTTHDRNACRAYLAERYYFLLAFENSVCEDYVTEKLFATLLLPIVPVVYGGANYTRYLPESAFIDARKFPSMKELSQRLIQIRNNVTFYREYFRWKENMIWDGFTNFFTPFCDLCLRLHLDNTSNIIENINRWWTKDQCI</sequence>
<evidence type="ECO:0000256" key="11">
    <source>
        <dbReference type="ARBA" id="ARBA00023180"/>
    </source>
</evidence>
<keyword evidence="17" id="KW-1185">Reference proteome</keyword>
<name>A0A813SSA2_ADIRI</name>
<dbReference type="Pfam" id="PF00852">
    <property type="entry name" value="Glyco_transf_10"/>
    <property type="match status" value="1"/>
</dbReference>
<dbReference type="GO" id="GO:0000139">
    <property type="term" value="C:Golgi membrane"/>
    <property type="evidence" value="ECO:0007669"/>
    <property type="project" value="UniProtKB-SubCell"/>
</dbReference>
<evidence type="ECO:0000256" key="5">
    <source>
        <dbReference type="ARBA" id="ARBA00022679"/>
    </source>
</evidence>
<evidence type="ECO:0000256" key="2">
    <source>
        <dbReference type="ARBA" id="ARBA00004922"/>
    </source>
</evidence>
<dbReference type="UniPathway" id="UPA00378"/>